<evidence type="ECO:0000256" key="2">
    <source>
        <dbReference type="ARBA" id="ARBA00010869"/>
    </source>
</evidence>
<protein>
    <submittedName>
        <fullName evidence="6">Serine/threonine dehydratase</fullName>
    </submittedName>
</protein>
<dbReference type="Gene3D" id="3.40.50.1100">
    <property type="match status" value="2"/>
</dbReference>
<dbReference type="CDD" id="cd01562">
    <property type="entry name" value="Thr-dehyd"/>
    <property type="match status" value="1"/>
</dbReference>
<sequence>MLAPSPGLAEIRALRLVLARWLVNTPVVRCPALEAVTAAPVHAKLEFLQRTSTFKPRGALAVMLELDDRQRAAGVVAVSAGNHAIATAYAASELGISAKVVMPDSSSPARVERCRHYGAEILTAADAHQAFALAERIVREEGRYLVHPFEGPRTSLGTATLGMEICEQVGQFDAVIVPIGGGGLCSGIATAVKLMRPGVQVYGVEPVGADTMHRSFAKGSPQAIDKVNTIADSLGAPFALPYSYALCRAHTDRLVRVSDGELRNAMRFLFHEVKLAVEAACAASTAALLGPLLETVRGRPVVIVMCGSNIDWAMYERHAELETG</sequence>
<dbReference type="InterPro" id="IPR036052">
    <property type="entry name" value="TrpB-like_PALP_sf"/>
</dbReference>
<evidence type="ECO:0000256" key="4">
    <source>
        <dbReference type="ARBA" id="ARBA00023239"/>
    </source>
</evidence>
<dbReference type="GO" id="GO:0006567">
    <property type="term" value="P:L-threonine catabolic process"/>
    <property type="evidence" value="ECO:0007669"/>
    <property type="project" value="TreeGrafter"/>
</dbReference>
<dbReference type="InterPro" id="IPR001926">
    <property type="entry name" value="TrpB-like_PALP"/>
</dbReference>
<dbReference type="PANTHER" id="PTHR48078:SF6">
    <property type="entry name" value="L-THREONINE DEHYDRATASE CATABOLIC TDCB"/>
    <property type="match status" value="1"/>
</dbReference>
<evidence type="ECO:0000313" key="7">
    <source>
        <dbReference type="Proteomes" id="UP000092695"/>
    </source>
</evidence>
<dbReference type="GO" id="GO:0003941">
    <property type="term" value="F:L-serine ammonia-lyase activity"/>
    <property type="evidence" value="ECO:0007669"/>
    <property type="project" value="TreeGrafter"/>
</dbReference>
<evidence type="ECO:0000313" key="6">
    <source>
        <dbReference type="EMBL" id="ANO51447.1"/>
    </source>
</evidence>
<keyword evidence="4" id="KW-0456">Lyase</keyword>
<feature type="domain" description="Tryptophan synthase beta chain-like PALP" evidence="5">
    <location>
        <begin position="24"/>
        <end position="307"/>
    </location>
</feature>
<evidence type="ECO:0000259" key="5">
    <source>
        <dbReference type="Pfam" id="PF00291"/>
    </source>
</evidence>
<dbReference type="FunFam" id="3.40.50.1100:FF:000005">
    <property type="entry name" value="Threonine dehydratase catabolic"/>
    <property type="match status" value="1"/>
</dbReference>
<dbReference type="Pfam" id="PF00291">
    <property type="entry name" value="PALP"/>
    <property type="match status" value="1"/>
</dbReference>
<keyword evidence="3" id="KW-0663">Pyridoxal phosphate</keyword>
<name>A0A193LG13_9GAMM</name>
<dbReference type="Proteomes" id="UP000092695">
    <property type="component" value="Chromosome"/>
</dbReference>
<dbReference type="EMBL" id="CP016268">
    <property type="protein sequence ID" value="ANO51447.1"/>
    <property type="molecule type" value="Genomic_DNA"/>
</dbReference>
<organism evidence="6 7">
    <name type="scientific">Woeseia oceani</name>
    <dbReference type="NCBI Taxonomy" id="1548547"/>
    <lineage>
        <taxon>Bacteria</taxon>
        <taxon>Pseudomonadati</taxon>
        <taxon>Pseudomonadota</taxon>
        <taxon>Gammaproteobacteria</taxon>
        <taxon>Woeseiales</taxon>
        <taxon>Woeseiaceae</taxon>
        <taxon>Woeseia</taxon>
    </lineage>
</organism>
<dbReference type="InterPro" id="IPR050147">
    <property type="entry name" value="Ser/Thr_Dehydratase"/>
</dbReference>
<gene>
    <name evidence="6" type="ORF">BA177_09745</name>
</gene>
<comment type="similarity">
    <text evidence="2">Belongs to the serine/threonine dehydratase family.</text>
</comment>
<dbReference type="PANTHER" id="PTHR48078">
    <property type="entry name" value="THREONINE DEHYDRATASE, MITOCHONDRIAL-RELATED"/>
    <property type="match status" value="1"/>
</dbReference>
<proteinExistence type="inferred from homology"/>
<dbReference type="KEGG" id="woc:BA177_09745"/>
<dbReference type="STRING" id="1548547.BA177_09745"/>
<evidence type="ECO:0000256" key="1">
    <source>
        <dbReference type="ARBA" id="ARBA00001933"/>
    </source>
</evidence>
<dbReference type="GO" id="GO:0006565">
    <property type="term" value="P:L-serine catabolic process"/>
    <property type="evidence" value="ECO:0007669"/>
    <property type="project" value="TreeGrafter"/>
</dbReference>
<dbReference type="SUPFAM" id="SSF53686">
    <property type="entry name" value="Tryptophan synthase beta subunit-like PLP-dependent enzymes"/>
    <property type="match status" value="1"/>
</dbReference>
<dbReference type="GO" id="GO:0004794">
    <property type="term" value="F:threonine deaminase activity"/>
    <property type="evidence" value="ECO:0007669"/>
    <property type="project" value="TreeGrafter"/>
</dbReference>
<dbReference type="GO" id="GO:0009097">
    <property type="term" value="P:isoleucine biosynthetic process"/>
    <property type="evidence" value="ECO:0007669"/>
    <property type="project" value="TreeGrafter"/>
</dbReference>
<dbReference type="RefSeq" id="WP_068615789.1">
    <property type="nucleotide sequence ID" value="NZ_CP016268.1"/>
</dbReference>
<keyword evidence="7" id="KW-1185">Reference proteome</keyword>
<accession>A0A193LG13</accession>
<evidence type="ECO:0000256" key="3">
    <source>
        <dbReference type="ARBA" id="ARBA00022898"/>
    </source>
</evidence>
<dbReference type="AlphaFoldDB" id="A0A193LG13"/>
<comment type="cofactor">
    <cofactor evidence="1">
        <name>pyridoxal 5'-phosphate</name>
        <dbReference type="ChEBI" id="CHEBI:597326"/>
    </cofactor>
</comment>
<reference evidence="6 7" key="1">
    <citation type="submission" date="2016-06" db="EMBL/GenBank/DDBJ databases">
        <title>Complete genome sequence of a deep-branching marine Gamma Proteobacterium Woeseia oceani type strain XK5.</title>
        <authorList>
            <person name="Mu D."/>
            <person name="Du Z."/>
        </authorList>
    </citation>
    <scope>NUCLEOTIDE SEQUENCE [LARGE SCALE GENOMIC DNA]</scope>
    <source>
        <strain evidence="6 7">XK5</strain>
    </source>
</reference>